<dbReference type="SUPFAM" id="SSF51294">
    <property type="entry name" value="Hedgehog/intein (Hint) domain"/>
    <property type="match status" value="1"/>
</dbReference>
<feature type="domain" description="Hedgehog/Intein (Hint)" evidence="2">
    <location>
        <begin position="338"/>
        <end position="476"/>
    </location>
</feature>
<name>A0ABP9LKT5_9RHOB</name>
<organism evidence="3 4">
    <name type="scientific">[Roseibacterium] beibuensis</name>
    <dbReference type="NCBI Taxonomy" id="1193142"/>
    <lineage>
        <taxon>Bacteria</taxon>
        <taxon>Pseudomonadati</taxon>
        <taxon>Pseudomonadota</taxon>
        <taxon>Alphaproteobacteria</taxon>
        <taxon>Rhodobacterales</taxon>
        <taxon>Roseobacteraceae</taxon>
        <taxon>Roseicyclus</taxon>
    </lineage>
</organism>
<dbReference type="NCBIfam" id="NF038133">
    <property type="entry name" value="choice_anch_L"/>
    <property type="match status" value="1"/>
</dbReference>
<dbReference type="Pfam" id="PF17963">
    <property type="entry name" value="Big_9"/>
    <property type="match status" value="1"/>
</dbReference>
<dbReference type="RefSeq" id="WP_259553218.1">
    <property type="nucleotide sequence ID" value="NZ_BAABHW010000006.1"/>
</dbReference>
<keyword evidence="4" id="KW-1185">Reference proteome</keyword>
<dbReference type="InterPro" id="IPR049804">
    <property type="entry name" value="Choice_anch_L"/>
</dbReference>
<dbReference type="InterPro" id="IPR036844">
    <property type="entry name" value="Hint_dom_sf"/>
</dbReference>
<dbReference type="InterPro" id="IPR028992">
    <property type="entry name" value="Hedgehog/Intein_dom"/>
</dbReference>
<evidence type="ECO:0000313" key="4">
    <source>
        <dbReference type="Proteomes" id="UP001499910"/>
    </source>
</evidence>
<feature type="compositionally biased region" description="Low complexity" evidence="1">
    <location>
        <begin position="81"/>
        <end position="96"/>
    </location>
</feature>
<feature type="region of interest" description="Disordered" evidence="1">
    <location>
        <begin position="73"/>
        <end position="96"/>
    </location>
</feature>
<dbReference type="Pfam" id="PF13403">
    <property type="entry name" value="Hint_2"/>
    <property type="match status" value="1"/>
</dbReference>
<proteinExistence type="predicted"/>
<evidence type="ECO:0000256" key="1">
    <source>
        <dbReference type="SAM" id="MobiDB-lite"/>
    </source>
</evidence>
<dbReference type="EMBL" id="BAABHW010000006">
    <property type="protein sequence ID" value="GAA5080506.1"/>
    <property type="molecule type" value="Genomic_DNA"/>
</dbReference>
<evidence type="ECO:0000313" key="3">
    <source>
        <dbReference type="EMBL" id="GAA5080506.1"/>
    </source>
</evidence>
<reference evidence="4" key="1">
    <citation type="journal article" date="2019" name="Int. J. Syst. Evol. Microbiol.">
        <title>The Global Catalogue of Microorganisms (GCM) 10K type strain sequencing project: providing services to taxonomists for standard genome sequencing and annotation.</title>
        <authorList>
            <consortium name="The Broad Institute Genomics Platform"/>
            <consortium name="The Broad Institute Genome Sequencing Center for Infectious Disease"/>
            <person name="Wu L."/>
            <person name="Ma J."/>
        </authorList>
    </citation>
    <scope>NUCLEOTIDE SEQUENCE [LARGE SCALE GENOMIC DNA]</scope>
    <source>
        <strain evidence="4">JCM 18015</strain>
    </source>
</reference>
<evidence type="ECO:0000259" key="2">
    <source>
        <dbReference type="Pfam" id="PF13403"/>
    </source>
</evidence>
<comment type="caution">
    <text evidence="3">The sequence shown here is derived from an EMBL/GenBank/DDBJ whole genome shotgun (WGS) entry which is preliminary data.</text>
</comment>
<sequence length="524" mass="56144">MATGQELTYDTGASATEMAETIMGEGVTVVDADYDGSWYASAIYSDGDSIAAGPTPSDSGVILSTGYVGNFTQSWGDPNRSDGTSTNTSGDNNNPLLNNAANASTYDASILTIDFIPEGDTMTMQFVFASEEYPEFTGSEFSDVVAVYINGELVTSPVIDVTQINSINQTENANLFVDNTGDDHNTEMDGFTVTLSLQMDVNPNEVNELIIAIADVADSSYDSNLLIAADSAQTAFIANDDAITHYEGQTAIVDALANDGSAGVMTITHVNGQEISVGETITLPSGHAVTLLADGTLQVVPPADQTNLVADETVNFTYTVENEDGITDTAFVTVTAIPCFVRGTLIRTPGGDVPIETLGAGDLVETRDNGPQPLRWIGSRRVPAEGRFRPVVIEAGTFGLHARLVVSPQHRVLLRHWMAELMFGEDEVLVAAKDLVNECSVRFWDAGGEVEYFHLLFDRHQIVWSEGLETESFQPGPYVMDDLEAAVRDEVLALFPQIDPENLSGYGPAARTTLKAHEARLLAG</sequence>
<accession>A0ABP9LKT5</accession>
<dbReference type="Gene3D" id="2.170.16.10">
    <property type="entry name" value="Hedgehog/Intein (Hint) domain"/>
    <property type="match status" value="1"/>
</dbReference>
<dbReference type="Proteomes" id="UP001499910">
    <property type="component" value="Unassembled WGS sequence"/>
</dbReference>
<gene>
    <name evidence="3" type="ORF">GCM10023209_34210</name>
</gene>
<protein>
    <recommendedName>
        <fullName evidence="2">Hedgehog/Intein (Hint) domain-containing protein</fullName>
    </recommendedName>
</protein>